<reference evidence="1 2" key="1">
    <citation type="submission" date="2019-02" db="EMBL/GenBank/DDBJ databases">
        <title>Emended description of the genus Rhodopseudomonas and description of Rhodopseudomonas albus sp. nov., a non-phototrophic, heavy-metal-tolerant bacterium isolated from garden soil.</title>
        <authorList>
            <person name="Bao Z."/>
            <person name="Cao W.W."/>
            <person name="Sato Y."/>
            <person name="Nishizawa T."/>
            <person name="Zhao J."/>
            <person name="Guo Y."/>
            <person name="Ohta H."/>
        </authorList>
    </citation>
    <scope>NUCLEOTIDE SEQUENCE [LARGE SCALE GENOMIC DNA]</scope>
    <source>
        <strain evidence="1 2">SK50-23</strain>
    </source>
</reference>
<sequence length="63" mass="6799">MAYSIYGTPHRPTEKVFYGTVATLELAASELKRLRKAGVAQVYAIGMAPELMTQPVRAGASND</sequence>
<organism evidence="1 2">
    <name type="scientific">Tardiphaga alba</name>
    <dbReference type="NCBI Taxonomy" id="340268"/>
    <lineage>
        <taxon>Bacteria</taxon>
        <taxon>Pseudomonadati</taxon>
        <taxon>Pseudomonadota</taxon>
        <taxon>Alphaproteobacteria</taxon>
        <taxon>Hyphomicrobiales</taxon>
        <taxon>Nitrobacteraceae</taxon>
        <taxon>Tardiphaga</taxon>
    </lineage>
</organism>
<dbReference type="Proteomes" id="UP000682843">
    <property type="component" value="Chromosome"/>
</dbReference>
<dbReference type="EMBL" id="CP036498">
    <property type="protein sequence ID" value="QUS40931.1"/>
    <property type="molecule type" value="Genomic_DNA"/>
</dbReference>
<proteinExistence type="predicted"/>
<evidence type="ECO:0000313" key="2">
    <source>
        <dbReference type="Proteomes" id="UP000682843"/>
    </source>
</evidence>
<keyword evidence="2" id="KW-1185">Reference proteome</keyword>
<dbReference type="RefSeq" id="WP_211909526.1">
    <property type="nucleotide sequence ID" value="NZ_CP036498.1"/>
</dbReference>
<evidence type="ECO:0000313" key="1">
    <source>
        <dbReference type="EMBL" id="QUS40931.1"/>
    </source>
</evidence>
<gene>
    <name evidence="1" type="ORF">RPMA_20365</name>
</gene>
<accession>A0ABX8AD80</accession>
<name>A0ABX8AD80_9BRAD</name>
<protein>
    <submittedName>
        <fullName evidence="1">Uncharacterized protein</fullName>
    </submittedName>
</protein>